<feature type="compositionally biased region" description="Basic and acidic residues" evidence="2">
    <location>
        <begin position="325"/>
        <end position="351"/>
    </location>
</feature>
<keyword evidence="3" id="KW-1133">Transmembrane helix</keyword>
<feature type="non-terminal residue" evidence="5">
    <location>
        <position position="1"/>
    </location>
</feature>
<dbReference type="Gene3D" id="2.10.25.10">
    <property type="entry name" value="Laminin"/>
    <property type="match status" value="1"/>
</dbReference>
<dbReference type="EMBL" id="KZ310079">
    <property type="protein sequence ID" value="KAG8239824.1"/>
    <property type="molecule type" value="Genomic_DNA"/>
</dbReference>
<keyword evidence="3" id="KW-0812">Transmembrane</keyword>
<dbReference type="GO" id="GO:0042562">
    <property type="term" value="F:hormone binding"/>
    <property type="evidence" value="ECO:0007669"/>
    <property type="project" value="TreeGrafter"/>
</dbReference>
<feature type="domain" description="EGF-like" evidence="4">
    <location>
        <begin position="113"/>
        <end position="153"/>
    </location>
</feature>
<dbReference type="InterPro" id="IPR000742">
    <property type="entry name" value="EGF"/>
</dbReference>
<gene>
    <name evidence="5" type="ORF">J437_LFUL019394</name>
</gene>
<evidence type="ECO:0000259" key="4">
    <source>
        <dbReference type="PROSITE" id="PS50026"/>
    </source>
</evidence>
<dbReference type="PROSITE" id="PS00022">
    <property type="entry name" value="EGF_1"/>
    <property type="match status" value="1"/>
</dbReference>
<feature type="region of interest" description="Disordered" evidence="2">
    <location>
        <begin position="304"/>
        <end position="351"/>
    </location>
</feature>
<feature type="disulfide bond" evidence="1">
    <location>
        <begin position="143"/>
        <end position="152"/>
    </location>
</feature>
<dbReference type="InterPro" id="IPR011042">
    <property type="entry name" value="6-blade_b-propeller_TolB-like"/>
</dbReference>
<feature type="compositionally biased region" description="Low complexity" evidence="2">
    <location>
        <begin position="304"/>
        <end position="323"/>
    </location>
</feature>
<keyword evidence="6" id="KW-1185">Reference proteome</keyword>
<comment type="caution">
    <text evidence="1">Lacks conserved residue(s) required for the propagation of feature annotation.</text>
</comment>
<reference evidence="5" key="1">
    <citation type="submission" date="2013-04" db="EMBL/GenBank/DDBJ databases">
        <authorList>
            <person name="Qu J."/>
            <person name="Murali S.C."/>
            <person name="Bandaranaike D."/>
            <person name="Bellair M."/>
            <person name="Blankenburg K."/>
            <person name="Chao H."/>
            <person name="Dinh H."/>
            <person name="Doddapaneni H."/>
            <person name="Downs B."/>
            <person name="Dugan-Rocha S."/>
            <person name="Elkadiri S."/>
            <person name="Gnanaolivu R.D."/>
            <person name="Hernandez B."/>
            <person name="Javaid M."/>
            <person name="Jayaseelan J.C."/>
            <person name="Lee S."/>
            <person name="Li M."/>
            <person name="Ming W."/>
            <person name="Munidasa M."/>
            <person name="Muniz J."/>
            <person name="Nguyen L."/>
            <person name="Ongeri F."/>
            <person name="Osuji N."/>
            <person name="Pu L.-L."/>
            <person name="Puazo M."/>
            <person name="Qu C."/>
            <person name="Quiroz J."/>
            <person name="Raj R."/>
            <person name="Weissenberger G."/>
            <person name="Xin Y."/>
            <person name="Zou X."/>
            <person name="Han Y."/>
            <person name="Richards S."/>
            <person name="Worley K."/>
            <person name="Muzny D."/>
            <person name="Gibbs R."/>
        </authorList>
    </citation>
    <scope>NUCLEOTIDE SEQUENCE</scope>
    <source>
        <strain evidence="5">Sampled in the wild</strain>
    </source>
</reference>
<proteinExistence type="predicted"/>
<protein>
    <recommendedName>
        <fullName evidence="4">EGF-like domain-containing protein</fullName>
    </recommendedName>
</protein>
<dbReference type="Gene3D" id="2.120.10.30">
    <property type="entry name" value="TolB, C-terminal domain"/>
    <property type="match status" value="1"/>
</dbReference>
<dbReference type="InterPro" id="IPR051221">
    <property type="entry name" value="LDLR-related"/>
</dbReference>
<reference evidence="5" key="2">
    <citation type="submission" date="2017-10" db="EMBL/GenBank/DDBJ databases">
        <title>Ladona fulva Genome sequencing and assembly.</title>
        <authorList>
            <person name="Murali S."/>
            <person name="Richards S."/>
            <person name="Bandaranaike D."/>
            <person name="Bellair M."/>
            <person name="Blankenburg K."/>
            <person name="Chao H."/>
            <person name="Dinh H."/>
            <person name="Doddapaneni H."/>
            <person name="Dugan-Rocha S."/>
            <person name="Elkadiri S."/>
            <person name="Gnanaolivu R."/>
            <person name="Hernandez B."/>
            <person name="Skinner E."/>
            <person name="Javaid M."/>
            <person name="Lee S."/>
            <person name="Li M."/>
            <person name="Ming W."/>
            <person name="Munidasa M."/>
            <person name="Muniz J."/>
            <person name="Nguyen L."/>
            <person name="Hughes D."/>
            <person name="Osuji N."/>
            <person name="Pu L.-L."/>
            <person name="Puazo M."/>
            <person name="Qu C."/>
            <person name="Quiroz J."/>
            <person name="Raj R."/>
            <person name="Weissenberger G."/>
            <person name="Xin Y."/>
            <person name="Zou X."/>
            <person name="Han Y."/>
            <person name="Worley K."/>
            <person name="Muzny D."/>
            <person name="Gibbs R."/>
        </authorList>
    </citation>
    <scope>NUCLEOTIDE SEQUENCE</scope>
    <source>
        <strain evidence="5">Sampled in the wild</strain>
    </source>
</reference>
<evidence type="ECO:0000256" key="1">
    <source>
        <dbReference type="PROSITE-ProRule" id="PRU00076"/>
    </source>
</evidence>
<evidence type="ECO:0000256" key="2">
    <source>
        <dbReference type="SAM" id="MobiDB-lite"/>
    </source>
</evidence>
<dbReference type="GO" id="GO:0006898">
    <property type="term" value="P:receptor-mediated endocytosis"/>
    <property type="evidence" value="ECO:0007669"/>
    <property type="project" value="TreeGrafter"/>
</dbReference>
<dbReference type="Proteomes" id="UP000792457">
    <property type="component" value="Unassembled WGS sequence"/>
</dbReference>
<feature type="region of interest" description="Disordered" evidence="2">
    <location>
        <begin position="259"/>
        <end position="291"/>
    </location>
</feature>
<organism evidence="5 6">
    <name type="scientific">Ladona fulva</name>
    <name type="common">Scarce chaser dragonfly</name>
    <name type="synonym">Libellula fulva</name>
    <dbReference type="NCBI Taxonomy" id="123851"/>
    <lineage>
        <taxon>Eukaryota</taxon>
        <taxon>Metazoa</taxon>
        <taxon>Ecdysozoa</taxon>
        <taxon>Arthropoda</taxon>
        <taxon>Hexapoda</taxon>
        <taxon>Insecta</taxon>
        <taxon>Pterygota</taxon>
        <taxon>Palaeoptera</taxon>
        <taxon>Odonata</taxon>
        <taxon>Epiprocta</taxon>
        <taxon>Anisoptera</taxon>
        <taxon>Libelluloidea</taxon>
        <taxon>Libellulidae</taxon>
        <taxon>Ladona</taxon>
    </lineage>
</organism>
<dbReference type="PROSITE" id="PS50026">
    <property type="entry name" value="EGF_3"/>
    <property type="match status" value="1"/>
</dbReference>
<name>A0A8K0PE02_LADFU</name>
<accession>A0A8K0PE02</accession>
<dbReference type="OrthoDB" id="21182at2759"/>
<dbReference type="SUPFAM" id="SSF57196">
    <property type="entry name" value="EGF/Laminin"/>
    <property type="match status" value="1"/>
</dbReference>
<evidence type="ECO:0000313" key="6">
    <source>
        <dbReference type="Proteomes" id="UP000792457"/>
    </source>
</evidence>
<keyword evidence="3" id="KW-0472">Membrane</keyword>
<sequence length="351" mass="37552">NLKHPVSLDVFESSLFWVTRDTGELIQQDKFGRGVPVVKSKDLVNPAAVKVYHPFHYNQSLVNPCFNNQCSHLCIIVPGGHRCLCPDNSGSRTSLGTSSEVLCDAAIERQRPAPRICPCQHGGICKEGEPTIDGEEANLVCECPPDFQGRLCDSYTQRNHGIGGNANRAGASATAVVVPIIVIILLVAGATAVYFFLHKRPFGKMGGLGGLTNSQSVSFRQGTNVEFGSPTFTTNGPPVRGEPLNVEYSMGDISSKTRDFSNPMYDAVTGAGDGSDINPTSSTPPPPTYEVPADVIAGKKAISPSSVAVLPPSSIIQRSSPPQLRRRELDPTTTDTGKDTQKLVEEDKSEC</sequence>
<dbReference type="AlphaFoldDB" id="A0A8K0PE02"/>
<keyword evidence="1" id="KW-0245">EGF-like domain</keyword>
<comment type="caution">
    <text evidence="5">The sequence shown here is derived from an EMBL/GenBank/DDBJ whole genome shotgun (WGS) entry which is preliminary data.</text>
</comment>
<evidence type="ECO:0000313" key="5">
    <source>
        <dbReference type="EMBL" id="KAG8239824.1"/>
    </source>
</evidence>
<evidence type="ECO:0000256" key="3">
    <source>
        <dbReference type="SAM" id="Phobius"/>
    </source>
</evidence>
<dbReference type="PANTHER" id="PTHR22722:SF14">
    <property type="entry name" value="MEGALIN, ISOFORM A"/>
    <property type="match status" value="1"/>
</dbReference>
<dbReference type="GO" id="GO:0016324">
    <property type="term" value="C:apical plasma membrane"/>
    <property type="evidence" value="ECO:0007669"/>
    <property type="project" value="TreeGrafter"/>
</dbReference>
<keyword evidence="1" id="KW-1015">Disulfide bond</keyword>
<dbReference type="GO" id="GO:0043235">
    <property type="term" value="C:receptor complex"/>
    <property type="evidence" value="ECO:0007669"/>
    <property type="project" value="TreeGrafter"/>
</dbReference>
<feature type="transmembrane region" description="Helical" evidence="3">
    <location>
        <begin position="176"/>
        <end position="197"/>
    </location>
</feature>
<dbReference type="PANTHER" id="PTHR22722">
    <property type="entry name" value="LOW-DENSITY LIPOPROTEIN RECEPTOR-RELATED PROTEIN 2-RELATED"/>
    <property type="match status" value="1"/>
</dbReference>